<dbReference type="NCBIfam" id="TIGR02432">
    <property type="entry name" value="lysidine_TilS_N"/>
    <property type="match status" value="1"/>
</dbReference>
<feature type="domain" description="tRNA(Ile)-lysidine/2-thiocytidine synthase N-terminal" evidence="7">
    <location>
        <begin position="10"/>
        <end position="189"/>
    </location>
</feature>
<protein>
    <recommendedName>
        <fullName evidence="6">tRNA(Ile)-lysidine synthase</fullName>
        <ecNumber evidence="6">6.3.4.19</ecNumber>
    </recommendedName>
    <alternativeName>
        <fullName evidence="6">tRNA(Ile)-2-lysyl-cytidine synthase</fullName>
    </alternativeName>
    <alternativeName>
        <fullName evidence="6">tRNA(Ile)-lysidine synthetase</fullName>
    </alternativeName>
</protein>
<dbReference type="Proteomes" id="UP000033562">
    <property type="component" value="Unassembled WGS sequence"/>
</dbReference>
<dbReference type="GO" id="GO:0006400">
    <property type="term" value="P:tRNA modification"/>
    <property type="evidence" value="ECO:0007669"/>
    <property type="project" value="UniProtKB-UniRule"/>
</dbReference>
<dbReference type="GO" id="GO:0005524">
    <property type="term" value="F:ATP binding"/>
    <property type="evidence" value="ECO:0007669"/>
    <property type="project" value="UniProtKB-UniRule"/>
</dbReference>
<dbReference type="Gene3D" id="3.40.50.620">
    <property type="entry name" value="HUPs"/>
    <property type="match status" value="1"/>
</dbReference>
<evidence type="ECO:0000313" key="8">
    <source>
        <dbReference type="EMBL" id="KJV69443.1"/>
    </source>
</evidence>
<dbReference type="SUPFAM" id="SSF52402">
    <property type="entry name" value="Adenine nucleotide alpha hydrolases-like"/>
    <property type="match status" value="1"/>
</dbReference>
<comment type="similarity">
    <text evidence="6">Belongs to the tRNA(Ile)-lysidine synthase family.</text>
</comment>
<dbReference type="STRING" id="1359163.NLO413_0835"/>
<dbReference type="AlphaFoldDB" id="A0A0F3NMZ4"/>
<comment type="catalytic activity">
    <reaction evidence="5 6">
        <text>cytidine(34) in tRNA(Ile2) + L-lysine + ATP = lysidine(34) in tRNA(Ile2) + AMP + diphosphate + H(+)</text>
        <dbReference type="Rhea" id="RHEA:43744"/>
        <dbReference type="Rhea" id="RHEA-COMP:10625"/>
        <dbReference type="Rhea" id="RHEA-COMP:10670"/>
        <dbReference type="ChEBI" id="CHEBI:15378"/>
        <dbReference type="ChEBI" id="CHEBI:30616"/>
        <dbReference type="ChEBI" id="CHEBI:32551"/>
        <dbReference type="ChEBI" id="CHEBI:33019"/>
        <dbReference type="ChEBI" id="CHEBI:82748"/>
        <dbReference type="ChEBI" id="CHEBI:83665"/>
        <dbReference type="ChEBI" id="CHEBI:456215"/>
        <dbReference type="EC" id="6.3.4.19"/>
    </reaction>
</comment>
<dbReference type="EC" id="6.3.4.19" evidence="6"/>
<sequence length="417" mass="48645">MQELNLQKNYAVAVSGGVDSITLLYLISIYHNVNTKFHPIILTVNHGLREEATQETLFVYNTSQKLKLTCQILNWNGIKPTSNIQSAARTIRYSLLHEWCDLNSIKYLITAHHKDDQAETIFMRLERGSGLDGLLGMQERSRFYTIEILRPFLCFTKKEILHYALQKQLNWIEDPSNTNTKYKRTLYRNFIKVSKNPDVLVNRLHTTAIHIKRAVNCILYYVHAALNDCLEFNKLGFINIKLNKFNEVPEEIALRLFSYSLMVIGKKSYKPRYEKFIKLFHKIKNDLSIPPHTFYNCKIIRNKDNTISIIKEVASIKTQYINPYTKETIIWDNRFLLKIHNISAEQVSITPLSNNPIPIHLKKLYKEAVYSLPILKSKDKILAYPLQNNNIDNIPVISIEDVLIKRNIVNLVYSQFN</sequence>
<evidence type="ECO:0000256" key="3">
    <source>
        <dbReference type="ARBA" id="ARBA00022741"/>
    </source>
</evidence>
<keyword evidence="1 6" id="KW-0436">Ligase</keyword>
<dbReference type="Pfam" id="PF01171">
    <property type="entry name" value="ATP_bind_3"/>
    <property type="match status" value="1"/>
</dbReference>
<evidence type="ECO:0000256" key="1">
    <source>
        <dbReference type="ARBA" id="ARBA00022598"/>
    </source>
</evidence>
<organism evidence="8 9">
    <name type="scientific">Candidatus Neoehrlichia procyonis str. RAC413</name>
    <dbReference type="NCBI Taxonomy" id="1359163"/>
    <lineage>
        <taxon>Bacteria</taxon>
        <taxon>Pseudomonadati</taxon>
        <taxon>Pseudomonadota</taxon>
        <taxon>Alphaproteobacteria</taxon>
        <taxon>Rickettsiales</taxon>
        <taxon>Anaplasmataceae</taxon>
        <taxon>Candidatus Neoehrlichia</taxon>
    </lineage>
</organism>
<accession>A0A0F3NMZ4</accession>
<dbReference type="PATRIC" id="fig|1359163.3.peg.807"/>
<dbReference type="GO" id="GO:0032267">
    <property type="term" value="F:tRNA(Ile)-lysidine synthase activity"/>
    <property type="evidence" value="ECO:0007669"/>
    <property type="project" value="UniProtKB-EC"/>
</dbReference>
<feature type="binding site" evidence="6">
    <location>
        <begin position="15"/>
        <end position="20"/>
    </location>
    <ligand>
        <name>ATP</name>
        <dbReference type="ChEBI" id="CHEBI:30616"/>
    </ligand>
</feature>
<dbReference type="HAMAP" id="MF_01161">
    <property type="entry name" value="tRNA_Ile_lys_synt"/>
    <property type="match status" value="1"/>
</dbReference>
<comment type="subcellular location">
    <subcellularLocation>
        <location evidence="6">Cytoplasm</location>
    </subcellularLocation>
</comment>
<dbReference type="InterPro" id="IPR012094">
    <property type="entry name" value="tRNA_Ile_lys_synt"/>
</dbReference>
<name>A0A0F3NMZ4_9RICK</name>
<dbReference type="CDD" id="cd01992">
    <property type="entry name" value="TilS_N"/>
    <property type="match status" value="1"/>
</dbReference>
<dbReference type="PANTHER" id="PTHR43033">
    <property type="entry name" value="TRNA(ILE)-LYSIDINE SYNTHASE-RELATED"/>
    <property type="match status" value="1"/>
</dbReference>
<dbReference type="EMBL" id="LANX01000001">
    <property type="protein sequence ID" value="KJV69443.1"/>
    <property type="molecule type" value="Genomic_DNA"/>
</dbReference>
<comment type="caution">
    <text evidence="8">The sequence shown here is derived from an EMBL/GenBank/DDBJ whole genome shotgun (WGS) entry which is preliminary data.</text>
</comment>
<keyword evidence="9" id="KW-1185">Reference proteome</keyword>
<comment type="function">
    <text evidence="6">Ligates lysine onto the cytidine present at position 34 of the AUA codon-specific tRNA(Ile) that contains the anticodon CAU, in an ATP-dependent manner. Cytidine is converted to lysidine, thus changing the amino acid specificity of the tRNA from methionine to isoleucine.</text>
</comment>
<keyword evidence="6" id="KW-0963">Cytoplasm</keyword>
<gene>
    <name evidence="6 8" type="primary">tilS</name>
    <name evidence="8" type="ORF">NLO413_0835</name>
</gene>
<proteinExistence type="inferred from homology"/>
<evidence type="ECO:0000256" key="4">
    <source>
        <dbReference type="ARBA" id="ARBA00022840"/>
    </source>
</evidence>
<evidence type="ECO:0000259" key="7">
    <source>
        <dbReference type="Pfam" id="PF01171"/>
    </source>
</evidence>
<dbReference type="GO" id="GO:0005737">
    <property type="term" value="C:cytoplasm"/>
    <property type="evidence" value="ECO:0007669"/>
    <property type="project" value="UniProtKB-SubCell"/>
</dbReference>
<keyword evidence="3 6" id="KW-0547">Nucleotide-binding</keyword>
<keyword evidence="2 6" id="KW-0819">tRNA processing</keyword>
<dbReference type="InterPro" id="IPR011063">
    <property type="entry name" value="TilS/TtcA_N"/>
</dbReference>
<evidence type="ECO:0000256" key="6">
    <source>
        <dbReference type="HAMAP-Rule" id="MF_01161"/>
    </source>
</evidence>
<evidence type="ECO:0000256" key="5">
    <source>
        <dbReference type="ARBA" id="ARBA00048539"/>
    </source>
</evidence>
<dbReference type="PANTHER" id="PTHR43033:SF1">
    <property type="entry name" value="TRNA(ILE)-LYSIDINE SYNTHASE-RELATED"/>
    <property type="match status" value="1"/>
</dbReference>
<evidence type="ECO:0000256" key="2">
    <source>
        <dbReference type="ARBA" id="ARBA00022694"/>
    </source>
</evidence>
<reference evidence="8 9" key="1">
    <citation type="submission" date="2015-02" db="EMBL/GenBank/DDBJ databases">
        <title>Genome Sequencing of Rickettsiales.</title>
        <authorList>
            <person name="Daugherty S.C."/>
            <person name="Su Q."/>
            <person name="Abolude K."/>
            <person name="Beier-Sexton M."/>
            <person name="Carlyon J.A."/>
            <person name="Carter R."/>
            <person name="Day N.P."/>
            <person name="Dumler S.J."/>
            <person name="Dyachenko V."/>
            <person name="Godinez A."/>
            <person name="Kurtti T.J."/>
            <person name="Lichay M."/>
            <person name="Mullins K.E."/>
            <person name="Ott S."/>
            <person name="Pappas-Brown V."/>
            <person name="Paris D.H."/>
            <person name="Patel P."/>
            <person name="Richards A.L."/>
            <person name="Sadzewicz L."/>
            <person name="Sears K."/>
            <person name="Seidman D."/>
            <person name="Sengamalay N."/>
            <person name="Stenos J."/>
            <person name="Tallon L.J."/>
            <person name="Vincent G."/>
            <person name="Fraser C.M."/>
            <person name="Munderloh U."/>
            <person name="Dunning-Hotopp J.C."/>
        </authorList>
    </citation>
    <scope>NUCLEOTIDE SEQUENCE [LARGE SCALE GENOMIC DNA]</scope>
    <source>
        <strain evidence="8 9">RAC413</strain>
    </source>
</reference>
<dbReference type="InterPro" id="IPR012795">
    <property type="entry name" value="tRNA_Ile_lys_synt_N"/>
</dbReference>
<comment type="domain">
    <text evidence="6">The N-terminal region contains the highly conserved SGGXDS motif, predicted to be a P-loop motif involved in ATP binding.</text>
</comment>
<dbReference type="InterPro" id="IPR014729">
    <property type="entry name" value="Rossmann-like_a/b/a_fold"/>
</dbReference>
<evidence type="ECO:0000313" key="9">
    <source>
        <dbReference type="Proteomes" id="UP000033562"/>
    </source>
</evidence>
<keyword evidence="4 6" id="KW-0067">ATP-binding</keyword>